<organism evidence="1 2">
    <name type="scientific">Eisenbergiella tayi</name>
    <dbReference type="NCBI Taxonomy" id="1432052"/>
    <lineage>
        <taxon>Bacteria</taxon>
        <taxon>Bacillati</taxon>
        <taxon>Bacillota</taxon>
        <taxon>Clostridia</taxon>
        <taxon>Lachnospirales</taxon>
        <taxon>Lachnospiraceae</taxon>
        <taxon>Eisenbergiella</taxon>
    </lineage>
</organism>
<proteinExistence type="predicted"/>
<evidence type="ECO:0000313" key="2">
    <source>
        <dbReference type="Proteomes" id="UP000094869"/>
    </source>
</evidence>
<protein>
    <recommendedName>
        <fullName evidence="3">ATP-binding protein</fullName>
    </recommendedName>
</protein>
<dbReference type="SUPFAM" id="SSF52540">
    <property type="entry name" value="P-loop containing nucleoside triphosphate hydrolases"/>
    <property type="match status" value="1"/>
</dbReference>
<dbReference type="EMBL" id="MEHD01000021">
    <property type="protein sequence ID" value="ODR57763.1"/>
    <property type="molecule type" value="Genomic_DNA"/>
</dbReference>
<gene>
    <name evidence="1" type="ORF">BEI63_11765</name>
</gene>
<comment type="caution">
    <text evidence="1">The sequence shown here is derived from an EMBL/GenBank/DDBJ whole genome shotgun (WGS) entry which is preliminary data.</text>
</comment>
<sequence>MKVDERYAEVFKPGTYPDLTYVTRQSGETKYTYEERLQQSLRIDGYLTYIAGPSKTEKIVLCENVIGQENIVSMSGNDFARAADFWGAIGNKTGLSMSAQISEENMDLSENEQRATIVKKNFFGNKDKVIKYFKENHKVFVLDDFHYASPEIQYDIACQLKEVIRMGFKAVIISLPYRSDDAIRLNPDLTGRISVIEIEPWKSQELQEIARKGFQALKISVDEELIEKMALESIHSPQLMQSICLNIGLLPGDNPEISVDVIEDSCRFTCTNLPYGDVVRVLKAGPPTRGQKRLRYNLTDKSQRDVYSLILKVLADNPPLVEIDMEELLQRILKNLDSIKIAMQKVKDALKNWQKMLADYGPMYQVFEWKDDVIHIQDNLFLFYLRWSSI</sequence>
<dbReference type="InterPro" id="IPR027417">
    <property type="entry name" value="P-loop_NTPase"/>
</dbReference>
<evidence type="ECO:0000313" key="1">
    <source>
        <dbReference type="EMBL" id="ODR57763.1"/>
    </source>
</evidence>
<reference evidence="1 2" key="1">
    <citation type="submission" date="2016-08" db="EMBL/GenBank/DDBJ databases">
        <title>Characterization of Isolates of Eisenbergiella tayi Derived from Blood Cultures, Using Whole Genome Sequencing.</title>
        <authorList>
            <person name="Bernier A.-M."/>
            <person name="Burdz T."/>
            <person name="Wiebe D."/>
            <person name="Bernard K."/>
        </authorList>
    </citation>
    <scope>NUCLEOTIDE SEQUENCE [LARGE SCALE GENOMIC DNA]</scope>
    <source>
        <strain evidence="1 2">NML120146</strain>
    </source>
</reference>
<dbReference type="RefSeq" id="WP_069410333.1">
    <property type="nucleotide sequence ID" value="NZ_JAQCZP010000081.1"/>
</dbReference>
<keyword evidence="2" id="KW-1185">Reference proteome</keyword>
<accession>A0ABX3AIX5</accession>
<dbReference type="Proteomes" id="UP000094869">
    <property type="component" value="Unassembled WGS sequence"/>
</dbReference>
<evidence type="ECO:0008006" key="3">
    <source>
        <dbReference type="Google" id="ProtNLM"/>
    </source>
</evidence>
<name>A0ABX3AIX5_9FIRM</name>